<evidence type="ECO:0000256" key="6">
    <source>
        <dbReference type="PROSITE-ProRule" id="PRU00169"/>
    </source>
</evidence>
<evidence type="ECO:0000256" key="5">
    <source>
        <dbReference type="ARBA" id="ARBA00023163"/>
    </source>
</evidence>
<accession>A0A212KKM5</accession>
<dbReference type="InterPro" id="IPR011006">
    <property type="entry name" value="CheY-like_superfamily"/>
</dbReference>
<dbReference type="InterPro" id="IPR036388">
    <property type="entry name" value="WH-like_DNA-bd_sf"/>
</dbReference>
<protein>
    <submittedName>
        <fullName evidence="10">Putative Transcriptional regulatory protein AruR</fullName>
    </submittedName>
</protein>
<dbReference type="PANTHER" id="PTHR48111">
    <property type="entry name" value="REGULATOR OF RPOS"/>
    <property type="match status" value="1"/>
</dbReference>
<dbReference type="InterPro" id="IPR016032">
    <property type="entry name" value="Sig_transdc_resp-reg_C-effctor"/>
</dbReference>
<comment type="caution">
    <text evidence="6">Lacks conserved residue(s) required for the propagation of feature annotation.</text>
</comment>
<dbReference type="PROSITE" id="PS50110">
    <property type="entry name" value="RESPONSE_REGULATORY"/>
    <property type="match status" value="1"/>
</dbReference>
<keyword evidence="2" id="KW-0902">Two-component regulatory system</keyword>
<keyword evidence="3" id="KW-0805">Transcription regulation</keyword>
<keyword evidence="1" id="KW-0597">Phosphoprotein</keyword>
<evidence type="ECO:0000259" key="9">
    <source>
        <dbReference type="PROSITE" id="PS51755"/>
    </source>
</evidence>
<evidence type="ECO:0000256" key="7">
    <source>
        <dbReference type="PROSITE-ProRule" id="PRU01091"/>
    </source>
</evidence>
<keyword evidence="5" id="KW-0804">Transcription</keyword>
<dbReference type="EMBL" id="FLUO01000002">
    <property type="protein sequence ID" value="SBW12212.1"/>
    <property type="molecule type" value="Genomic_DNA"/>
</dbReference>
<evidence type="ECO:0000313" key="10">
    <source>
        <dbReference type="EMBL" id="SBW12212.1"/>
    </source>
</evidence>
<organism evidence="10">
    <name type="scientific">uncultured Alphaproteobacteria bacterium</name>
    <dbReference type="NCBI Taxonomy" id="91750"/>
    <lineage>
        <taxon>Bacteria</taxon>
        <taxon>Pseudomonadati</taxon>
        <taxon>Pseudomonadota</taxon>
        <taxon>Alphaproteobacteria</taxon>
        <taxon>environmental samples</taxon>
    </lineage>
</organism>
<evidence type="ECO:0000256" key="1">
    <source>
        <dbReference type="ARBA" id="ARBA00022553"/>
    </source>
</evidence>
<dbReference type="Gene3D" id="3.40.50.2300">
    <property type="match status" value="1"/>
</dbReference>
<dbReference type="GO" id="GO:0032993">
    <property type="term" value="C:protein-DNA complex"/>
    <property type="evidence" value="ECO:0007669"/>
    <property type="project" value="TreeGrafter"/>
</dbReference>
<dbReference type="PROSITE" id="PS51755">
    <property type="entry name" value="OMPR_PHOB"/>
    <property type="match status" value="1"/>
</dbReference>
<dbReference type="Gene3D" id="1.10.10.10">
    <property type="entry name" value="Winged helix-like DNA-binding domain superfamily/Winged helix DNA-binding domain"/>
    <property type="match status" value="1"/>
</dbReference>
<dbReference type="SUPFAM" id="SSF52172">
    <property type="entry name" value="CheY-like"/>
    <property type="match status" value="1"/>
</dbReference>
<dbReference type="Pfam" id="PF00072">
    <property type="entry name" value="Response_reg"/>
    <property type="match status" value="1"/>
</dbReference>
<sequence>MPRTVLITDRDPQILNDLATYFASEPFAVLTVGSAAEARAAVLQGTPSLVVAGTEFADAPPLDLARWILARAVRPRLIVLCERADPVDRTIGLELGADDCMSKPVFPRELLARIRSVMRRADEGCAPRTAAPVQVQGYSINLPSRLVTLPSGGTAVLSVTEARVLETLIAQRGAPVSREELSRHALGRPWNPEERALDQHVASLRRKLFVPTPLKPLIHTVRNVGYTIDRDEARPDRPRA</sequence>
<dbReference type="SMART" id="SM00448">
    <property type="entry name" value="REC"/>
    <property type="match status" value="1"/>
</dbReference>
<dbReference type="GO" id="GO:0000156">
    <property type="term" value="F:phosphorelay response regulator activity"/>
    <property type="evidence" value="ECO:0007669"/>
    <property type="project" value="TreeGrafter"/>
</dbReference>
<dbReference type="InterPro" id="IPR001867">
    <property type="entry name" value="OmpR/PhoB-type_DNA-bd"/>
</dbReference>
<proteinExistence type="predicted"/>
<dbReference type="CDD" id="cd00383">
    <property type="entry name" value="trans_reg_C"/>
    <property type="match status" value="1"/>
</dbReference>
<evidence type="ECO:0000256" key="4">
    <source>
        <dbReference type="ARBA" id="ARBA00023125"/>
    </source>
</evidence>
<keyword evidence="4 7" id="KW-0238">DNA-binding</keyword>
<evidence type="ECO:0000259" key="8">
    <source>
        <dbReference type="PROSITE" id="PS50110"/>
    </source>
</evidence>
<evidence type="ECO:0000256" key="2">
    <source>
        <dbReference type="ARBA" id="ARBA00023012"/>
    </source>
</evidence>
<dbReference type="Pfam" id="PF00486">
    <property type="entry name" value="Trans_reg_C"/>
    <property type="match status" value="1"/>
</dbReference>
<dbReference type="GO" id="GO:0005829">
    <property type="term" value="C:cytosol"/>
    <property type="evidence" value="ECO:0007669"/>
    <property type="project" value="TreeGrafter"/>
</dbReference>
<dbReference type="SUPFAM" id="SSF46894">
    <property type="entry name" value="C-terminal effector domain of the bipartite response regulators"/>
    <property type="match status" value="1"/>
</dbReference>
<dbReference type="PANTHER" id="PTHR48111:SF4">
    <property type="entry name" value="DNA-BINDING DUAL TRANSCRIPTIONAL REGULATOR OMPR"/>
    <property type="match status" value="1"/>
</dbReference>
<dbReference type="InterPro" id="IPR039420">
    <property type="entry name" value="WalR-like"/>
</dbReference>
<gene>
    <name evidence="10" type="ORF">KL86APRO_20499</name>
</gene>
<name>A0A212KKM5_9PROT</name>
<dbReference type="InterPro" id="IPR001789">
    <property type="entry name" value="Sig_transdc_resp-reg_receiver"/>
</dbReference>
<evidence type="ECO:0000256" key="3">
    <source>
        <dbReference type="ARBA" id="ARBA00023015"/>
    </source>
</evidence>
<dbReference type="GO" id="GO:0000976">
    <property type="term" value="F:transcription cis-regulatory region binding"/>
    <property type="evidence" value="ECO:0007669"/>
    <property type="project" value="TreeGrafter"/>
</dbReference>
<feature type="domain" description="Response regulatory" evidence="8">
    <location>
        <begin position="4"/>
        <end position="118"/>
    </location>
</feature>
<feature type="domain" description="OmpR/PhoB-type" evidence="9">
    <location>
        <begin position="130"/>
        <end position="230"/>
    </location>
</feature>
<feature type="DNA-binding region" description="OmpR/PhoB-type" evidence="7">
    <location>
        <begin position="130"/>
        <end position="230"/>
    </location>
</feature>
<reference evidence="10" key="1">
    <citation type="submission" date="2016-04" db="EMBL/GenBank/DDBJ databases">
        <authorList>
            <person name="Evans L.H."/>
            <person name="Alamgir A."/>
            <person name="Owens N."/>
            <person name="Weber N.D."/>
            <person name="Virtaneva K."/>
            <person name="Barbian K."/>
            <person name="Babar A."/>
            <person name="Rosenke K."/>
        </authorList>
    </citation>
    <scope>NUCLEOTIDE SEQUENCE</scope>
    <source>
        <strain evidence="10">86</strain>
    </source>
</reference>
<dbReference type="SMART" id="SM00862">
    <property type="entry name" value="Trans_reg_C"/>
    <property type="match status" value="1"/>
</dbReference>
<dbReference type="AlphaFoldDB" id="A0A212KKM5"/>
<dbReference type="GO" id="GO:0006355">
    <property type="term" value="P:regulation of DNA-templated transcription"/>
    <property type="evidence" value="ECO:0007669"/>
    <property type="project" value="InterPro"/>
</dbReference>